<dbReference type="InterPro" id="IPR043502">
    <property type="entry name" value="DNA/RNA_pol_sf"/>
</dbReference>
<reference evidence="3 4" key="1">
    <citation type="submission" date="2017-08" db="EMBL/GenBank/DDBJ databases">
        <title>USMARCv1.0.</title>
        <authorList>
            <person name="Hannum G.I."/>
            <person name="Koren S."/>
            <person name="Schroeder S.G."/>
            <person name="Chin S.C."/>
            <person name="Nonneman D.J."/>
            <person name="Becker S.A."/>
            <person name="Rosen B.D."/>
            <person name="Bickhart D.M."/>
            <person name="Putnam N.H."/>
            <person name="Green R.E."/>
            <person name="Tuggle C.K."/>
            <person name="Liu H."/>
            <person name="Rohrer G.A."/>
            <person name="Warr A."/>
            <person name="Hall R."/>
            <person name="Kim K."/>
            <person name="Hume D.A."/>
            <person name="Talbot R."/>
            <person name="Chow W."/>
            <person name="Howe K."/>
            <person name="Schwartz A.S."/>
            <person name="Watson M."/>
            <person name="Archibald A.L."/>
            <person name="Phillippy A.M."/>
            <person name="Smith T.P.L."/>
        </authorList>
    </citation>
    <scope>NUCLEOTIDE SEQUENCE [LARGE SCALE GENOMIC DNA]</scope>
</reference>
<dbReference type="Proteomes" id="UP000314985">
    <property type="component" value="Chromosome 9"/>
</dbReference>
<reference evidence="3" key="2">
    <citation type="submission" date="2025-08" db="UniProtKB">
        <authorList>
            <consortium name="Ensembl"/>
        </authorList>
    </citation>
    <scope>IDENTIFICATION</scope>
</reference>
<dbReference type="PANTHER" id="PTHR31635">
    <property type="entry name" value="REVERSE TRANSCRIPTASE DOMAIN-CONTAINING PROTEIN-RELATED"/>
    <property type="match status" value="1"/>
</dbReference>
<dbReference type="PROSITE" id="PS50878">
    <property type="entry name" value="RT_POL"/>
    <property type="match status" value="1"/>
</dbReference>
<proteinExistence type="predicted"/>
<dbReference type="SUPFAM" id="SSF56672">
    <property type="entry name" value="DNA/RNA polymerases"/>
    <property type="match status" value="1"/>
</dbReference>
<name>A0A4X1VHI9_PIG</name>
<evidence type="ECO:0000313" key="3">
    <source>
        <dbReference type="Ensembl" id="ENSSSCP00070041305.1"/>
    </source>
</evidence>
<evidence type="ECO:0000256" key="1">
    <source>
        <dbReference type="ARBA" id="ARBA00012493"/>
    </source>
</evidence>
<evidence type="ECO:0000259" key="2">
    <source>
        <dbReference type="PROSITE" id="PS50878"/>
    </source>
</evidence>
<dbReference type="InterPro" id="IPR000477">
    <property type="entry name" value="RT_dom"/>
</dbReference>
<dbReference type="GO" id="GO:0003964">
    <property type="term" value="F:RNA-directed DNA polymerase activity"/>
    <property type="evidence" value="ECO:0007669"/>
    <property type="project" value="UniProtKB-EC"/>
</dbReference>
<dbReference type="Ensembl" id="ENSSSCT00070048913.1">
    <property type="protein sequence ID" value="ENSSSCP00070041305.1"/>
    <property type="gene ID" value="ENSSSCG00070024505.1"/>
</dbReference>
<feature type="domain" description="Reverse transcriptase" evidence="2">
    <location>
        <begin position="1"/>
        <end position="115"/>
    </location>
</feature>
<organism evidence="3 4">
    <name type="scientific">Sus scrofa</name>
    <name type="common">Pig</name>
    <dbReference type="NCBI Taxonomy" id="9823"/>
    <lineage>
        <taxon>Eukaryota</taxon>
        <taxon>Metazoa</taxon>
        <taxon>Chordata</taxon>
        <taxon>Craniata</taxon>
        <taxon>Vertebrata</taxon>
        <taxon>Euteleostomi</taxon>
        <taxon>Mammalia</taxon>
        <taxon>Eutheria</taxon>
        <taxon>Laurasiatheria</taxon>
        <taxon>Artiodactyla</taxon>
        <taxon>Suina</taxon>
        <taxon>Suidae</taxon>
        <taxon>Sus</taxon>
    </lineage>
</organism>
<accession>A0A4X1VHI9</accession>
<sequence>MTKPTANRILTGEKLKAFPLKSGTRQGCPLSPLLFNIVLEVLATALRQTKEIKDIETGREVVTVSLYADGMTLYIEKPKDATQKLLELISKFSKVAGYKINIQKSVVYLYTNNEI</sequence>
<dbReference type="EC" id="2.7.7.49" evidence="1"/>
<dbReference type="PANTHER" id="PTHR31635:SF196">
    <property type="entry name" value="REVERSE TRANSCRIPTASE DOMAIN-CONTAINING PROTEIN-RELATED"/>
    <property type="match status" value="1"/>
</dbReference>
<dbReference type="AlphaFoldDB" id="A0A4X1VHI9"/>
<protein>
    <recommendedName>
        <fullName evidence="1">RNA-directed DNA polymerase</fullName>
        <ecNumber evidence="1">2.7.7.49</ecNumber>
    </recommendedName>
</protein>
<evidence type="ECO:0000313" key="4">
    <source>
        <dbReference type="Proteomes" id="UP000314985"/>
    </source>
</evidence>
<dbReference type="Pfam" id="PF00078">
    <property type="entry name" value="RVT_1"/>
    <property type="match status" value="1"/>
</dbReference>